<protein>
    <submittedName>
        <fullName evidence="1">Uncharacterized protein</fullName>
    </submittedName>
</protein>
<gene>
    <name evidence="1" type="ORF">APECO1_2313</name>
</gene>
<accession>A0A0H2Z5F0</accession>
<dbReference type="HOGENOM" id="CLU_107094_0_0_6"/>
<dbReference type="EMBL" id="CP000468">
    <property type="protein sequence ID" value="ABJ03624.1"/>
    <property type="molecule type" value="Genomic_DNA"/>
</dbReference>
<evidence type="ECO:0000313" key="2">
    <source>
        <dbReference type="Proteomes" id="UP000008216"/>
    </source>
</evidence>
<proteinExistence type="predicted"/>
<dbReference type="KEGG" id="ecv:APECO1_2313"/>
<dbReference type="Proteomes" id="UP000008216">
    <property type="component" value="Chromosome"/>
</dbReference>
<dbReference type="AlphaFoldDB" id="A0A0H2Z5F0"/>
<evidence type="ECO:0000313" key="1">
    <source>
        <dbReference type="EMBL" id="ABJ03624.1"/>
    </source>
</evidence>
<reference evidence="1 2" key="1">
    <citation type="journal article" date="2007" name="J. Bacteriol.">
        <title>The genome sequence of avian pathogenic Escherichia coli strain O1:K1:H7 shares strong similarities with human extraintestinal pathogenic E. coli genomes.</title>
        <authorList>
            <person name="Johnson T.J."/>
            <person name="Kariyawasam S."/>
            <person name="Wannemuehler Y."/>
            <person name="Mangiamele P."/>
            <person name="Johnson S.J."/>
            <person name="Doetkott C."/>
            <person name="Skyberg J.A."/>
            <person name="Lynne A.M."/>
            <person name="Johnson J.R."/>
            <person name="Nolan L.K."/>
        </authorList>
    </citation>
    <scope>NUCLEOTIDE SEQUENCE [LARGE SCALE GENOMIC DNA]</scope>
    <source>
        <strain evidence="1">APEC O1</strain>
    </source>
</reference>
<sequence length="261" mass="28736">MLNRKLNIWLLRHFLNSHCIPSIIINNTVRSFQRSVMNTRTLFPLLFTVASFSASAGNWAVKNGWCQTMTEDGQALVMLKNGTIGITGLMQGCPNGVQTLLGSRISINGNLIPTSQMCNQQTGFRAVEVEAEQASEMVKKAVHSIAERDVSVLQAFGVRMEFTRGDMLKVCPKFVTSLAVFSPKQTTTINKDSVLQAARQAYARKYDEETTETADFGSYEVKGNKVEFEVFNPEDRAYDKVTVTVGADGNATGASVEFIGK</sequence>
<keyword evidence="2" id="KW-1185">Reference proteome</keyword>
<organism evidence="1 2">
    <name type="scientific">Escherichia coli O1:K1 / APEC</name>
    <dbReference type="NCBI Taxonomy" id="405955"/>
    <lineage>
        <taxon>Bacteria</taxon>
        <taxon>Pseudomonadati</taxon>
        <taxon>Pseudomonadota</taxon>
        <taxon>Gammaproteobacteria</taxon>
        <taxon>Enterobacterales</taxon>
        <taxon>Enterobacteriaceae</taxon>
        <taxon>Escherichia</taxon>
    </lineage>
</organism>
<name>A0A0H2Z5F0_ECOK1</name>